<comment type="caution">
    <text evidence="1">The sequence shown here is derived from an EMBL/GenBank/DDBJ whole genome shotgun (WGS) entry which is preliminary data.</text>
</comment>
<sequence>MRYSGPAKRRREAAPGRIPPLWATRPTPGGPLWPPRYPALGSPYFVPFLGGGPPEAPGTGLGPSAQAAKKDKAKIVQFEWNGCTFYRYIPEGTKGAGAGAAGRHVPVPGEPPIPPPPLPPFGRPRFEWHQRTSRSQSRRRKQQQIFPPRASAPPWTPGPLPHERPGVGPGSSKQFSVASAAAAAAMGATGGGAGPYRPREPNLRIPRKENKTPASHLHLPPFLTTPSSKTATKTPSPTTATHVQGPPRAAAFRHKDSAAPLPFSLRAAFGVDDCCTSPALAKKNETPSLISGMNQSSGGGGKSKAAGGGNMTARRSHDGGVPESDMLGAKPKKPPRMNNMTFRKSSSERSNGNSSYNSGNKSFGRAPPFRNSPRVYSSTVLKDFNAASKQDNARGTTTDSKPMLSVPREIPPKEQRSSRQDRRVRYKAEIVGTNIIVTQEESSPDKKSDTAITASAVTGPNTPPQTAGVTEDKKVEQGPSTSKVPIDIPKAEPAVWKDRDESAFQSHILHAALLHGTSVASEGRSSATADAFTQLTTFEVNEQFDRFLSPGPMCVKQEARAASRANIAAPSRIKWSGKFRSVPVQTDETKASIGEPKEKHVKEHGDEIIELKRQEKAENPETKDDVKDRKEAKPAENIEESPSEGEEIISPVSYADGTRTSSSEIYLDSLVSNGTSTSSPHEGPFRKPVGDTTLNPETAATLLNELDEFLTECSPIRGARQPAEKPGVARSCECSTPISEGASGNSGPESAGPDTSSSLSKGDGFSDISEPPSPLAKDLQAVPDSASLASDMILINFAEDTTTLKEHLDGLVADYKSKQEGDVNDGTGMAFSPEGDGCRPQDASSNGMNNVLEKHPELSPPCSSALALQPSDVPSLGAPKMAPEEARTAGGDFRSSSVAKEPLQTQKDRVGEVFSERGDSSFKTTRKPPAKGAIQIGRQRSIASCDSCGAIYCGSINSKNFPRVCSCKTKHGARAKGSRPLIPVHFEEALKEEYRDPEIVSCFVEENVQYLLESEDEEYEQVKRRGRQTSHQERSGSCSQERSVTASQRYPENSTSWNKIKDASEASVIAVAGTERSGSEATTGGASRALIYDCPWWTYDNGDNGGTNKGASSSTALGSGGQVPANTSVAAAVAEIASNAAATLHPWSTTLRAAAAAAETGVQGATASGPGAVVEVSGAEATAAAGSNPWGPFLATAQAIVGPKREAVMSSGDHETGDEVSCRVARSDADFTTLYMEGQPRKPSLKQRWPASAEAAAAPGPGQQRGGDRDSLSFYEFPLSDQHEPLPPQQHSLSMETLVGSNRLDVASTNSTVGCTERRLAEGEPMPPPAEAMECKTTGGGALSPDAQYCELELYAPVNKSGPTVCAVVVPPHSMAEGDCAKGEGLLLEPGPQAATPPDDAGLCGDKKVAAETNAKPMGKIRTRFRDFFWKHK</sequence>
<name>A0ACB7RW45_HYAAI</name>
<evidence type="ECO:0000313" key="1">
    <source>
        <dbReference type="EMBL" id="KAH6926610.1"/>
    </source>
</evidence>
<proteinExistence type="predicted"/>
<reference evidence="1" key="1">
    <citation type="submission" date="2020-05" db="EMBL/GenBank/DDBJ databases">
        <title>Large-scale comparative analyses of tick genomes elucidate their genetic diversity and vector capacities.</title>
        <authorList>
            <person name="Jia N."/>
            <person name="Wang J."/>
            <person name="Shi W."/>
            <person name="Du L."/>
            <person name="Sun Y."/>
            <person name="Zhan W."/>
            <person name="Jiang J."/>
            <person name="Wang Q."/>
            <person name="Zhang B."/>
            <person name="Ji P."/>
            <person name="Sakyi L.B."/>
            <person name="Cui X."/>
            <person name="Yuan T."/>
            <person name="Jiang B."/>
            <person name="Yang W."/>
            <person name="Lam T.T.-Y."/>
            <person name="Chang Q."/>
            <person name="Ding S."/>
            <person name="Wang X."/>
            <person name="Zhu J."/>
            <person name="Ruan X."/>
            <person name="Zhao L."/>
            <person name="Wei J."/>
            <person name="Que T."/>
            <person name="Du C."/>
            <person name="Cheng J."/>
            <person name="Dai P."/>
            <person name="Han X."/>
            <person name="Huang E."/>
            <person name="Gao Y."/>
            <person name="Liu J."/>
            <person name="Shao H."/>
            <person name="Ye R."/>
            <person name="Li L."/>
            <person name="Wei W."/>
            <person name="Wang X."/>
            <person name="Wang C."/>
            <person name="Yang T."/>
            <person name="Huo Q."/>
            <person name="Li W."/>
            <person name="Guo W."/>
            <person name="Chen H."/>
            <person name="Zhou L."/>
            <person name="Ni X."/>
            <person name="Tian J."/>
            <person name="Zhou Y."/>
            <person name="Sheng Y."/>
            <person name="Liu T."/>
            <person name="Pan Y."/>
            <person name="Xia L."/>
            <person name="Li J."/>
            <person name="Zhao F."/>
            <person name="Cao W."/>
        </authorList>
    </citation>
    <scope>NUCLEOTIDE SEQUENCE</scope>
    <source>
        <strain evidence="1">Hyas-2018</strain>
    </source>
</reference>
<evidence type="ECO:0000313" key="2">
    <source>
        <dbReference type="Proteomes" id="UP000821845"/>
    </source>
</evidence>
<dbReference type="Proteomes" id="UP000821845">
    <property type="component" value="Chromosome 7"/>
</dbReference>
<gene>
    <name evidence="1" type="ORF">HPB50_019918</name>
</gene>
<dbReference type="EMBL" id="CM023487">
    <property type="protein sequence ID" value="KAH6926610.1"/>
    <property type="molecule type" value="Genomic_DNA"/>
</dbReference>
<accession>A0ACB7RW45</accession>
<keyword evidence="2" id="KW-1185">Reference proteome</keyword>
<organism evidence="1 2">
    <name type="scientific">Hyalomma asiaticum</name>
    <name type="common">Tick</name>
    <dbReference type="NCBI Taxonomy" id="266040"/>
    <lineage>
        <taxon>Eukaryota</taxon>
        <taxon>Metazoa</taxon>
        <taxon>Ecdysozoa</taxon>
        <taxon>Arthropoda</taxon>
        <taxon>Chelicerata</taxon>
        <taxon>Arachnida</taxon>
        <taxon>Acari</taxon>
        <taxon>Parasitiformes</taxon>
        <taxon>Ixodida</taxon>
        <taxon>Ixodoidea</taxon>
        <taxon>Ixodidae</taxon>
        <taxon>Hyalomminae</taxon>
        <taxon>Hyalomma</taxon>
    </lineage>
</organism>
<protein>
    <submittedName>
        <fullName evidence="1">Uncharacterized protein</fullName>
    </submittedName>
</protein>